<dbReference type="EMBL" id="VORO01000026">
    <property type="protein sequence ID" value="TXD87346.1"/>
    <property type="molecule type" value="Genomic_DNA"/>
</dbReference>
<dbReference type="OrthoDB" id="10004337at2"/>
<sequence>MKKSIYLLLALFISITMTNCSTEDENKIDDSASNIEKFDNNLTNFVNKAAKYSDLSQRLNYSDRNRNINEIILENKSIKDKNDLSDAKELNHNPNEFDKHFIQNILSSLTEDDILSFFNRMEFYEDFVNNNINDFQHKEYLINNIDGFKWVKYSLYELKESDVSKNNFDACFDGCMEDEINGQLGGGNPVKWAQFLLTAAETVAYWVGSCTWDCW</sequence>
<proteinExistence type="predicted"/>
<dbReference type="Proteomes" id="UP000321578">
    <property type="component" value="Unassembled WGS sequence"/>
</dbReference>
<evidence type="ECO:0008006" key="4">
    <source>
        <dbReference type="Google" id="ProtNLM"/>
    </source>
</evidence>
<accession>A0A5C6ZCY1</accession>
<evidence type="ECO:0000313" key="2">
    <source>
        <dbReference type="EMBL" id="TXD87346.1"/>
    </source>
</evidence>
<feature type="signal peptide" evidence="1">
    <location>
        <begin position="1"/>
        <end position="22"/>
    </location>
</feature>
<organism evidence="2 3">
    <name type="scientific">Subsaximicrobium wynnwilliamsii</name>
    <dbReference type="NCBI Taxonomy" id="291179"/>
    <lineage>
        <taxon>Bacteria</taxon>
        <taxon>Pseudomonadati</taxon>
        <taxon>Bacteroidota</taxon>
        <taxon>Flavobacteriia</taxon>
        <taxon>Flavobacteriales</taxon>
        <taxon>Flavobacteriaceae</taxon>
        <taxon>Subsaximicrobium</taxon>
    </lineage>
</organism>
<gene>
    <name evidence="2" type="ORF">ESY86_17450</name>
</gene>
<comment type="caution">
    <text evidence="2">The sequence shown here is derived from an EMBL/GenBank/DDBJ whole genome shotgun (WGS) entry which is preliminary data.</text>
</comment>
<keyword evidence="3" id="KW-1185">Reference proteome</keyword>
<evidence type="ECO:0000313" key="3">
    <source>
        <dbReference type="Proteomes" id="UP000321578"/>
    </source>
</evidence>
<reference evidence="2 3" key="1">
    <citation type="submission" date="2019-08" db="EMBL/GenBank/DDBJ databases">
        <title>Genomes of Subsaximicrobium wynnwilliamsii strains.</title>
        <authorList>
            <person name="Bowman J.P."/>
        </authorList>
    </citation>
    <scope>NUCLEOTIDE SEQUENCE [LARGE SCALE GENOMIC DNA]</scope>
    <source>
        <strain evidence="2 3">2-80-2</strain>
    </source>
</reference>
<protein>
    <recommendedName>
        <fullName evidence="4">Lipoprotein</fullName>
    </recommendedName>
</protein>
<feature type="chain" id="PRO_5022972343" description="Lipoprotein" evidence="1">
    <location>
        <begin position="23"/>
        <end position="215"/>
    </location>
</feature>
<evidence type="ECO:0000256" key="1">
    <source>
        <dbReference type="SAM" id="SignalP"/>
    </source>
</evidence>
<keyword evidence="1" id="KW-0732">Signal</keyword>
<dbReference type="AlphaFoldDB" id="A0A5C6ZCY1"/>
<name>A0A5C6ZCY1_9FLAO</name>
<dbReference type="RefSeq" id="WP_147088013.1">
    <property type="nucleotide sequence ID" value="NZ_VORM01000029.1"/>
</dbReference>